<dbReference type="EMBL" id="JAPZVI010000048">
    <property type="protein sequence ID" value="MCZ8405707.1"/>
    <property type="molecule type" value="Genomic_DNA"/>
</dbReference>
<dbReference type="Pfam" id="PF12802">
    <property type="entry name" value="MarR_2"/>
    <property type="match status" value="1"/>
</dbReference>
<dbReference type="GO" id="GO:0003700">
    <property type="term" value="F:DNA-binding transcription factor activity"/>
    <property type="evidence" value="ECO:0007669"/>
    <property type="project" value="InterPro"/>
</dbReference>
<organism evidence="4 5">
    <name type="scientific">Alcaligenes xylosoxydans xylosoxydans</name>
    <name type="common">Achromobacter xylosoxidans</name>
    <dbReference type="NCBI Taxonomy" id="85698"/>
    <lineage>
        <taxon>Bacteria</taxon>
        <taxon>Pseudomonadati</taxon>
        <taxon>Pseudomonadota</taxon>
        <taxon>Betaproteobacteria</taxon>
        <taxon>Burkholderiales</taxon>
        <taxon>Alcaligenaceae</taxon>
        <taxon>Achromobacter</taxon>
    </lineage>
</organism>
<dbReference type="KEGG" id="axx:ERS451415_01929"/>
<dbReference type="SUPFAM" id="SSF46785">
    <property type="entry name" value="Winged helix' DNA-binding domain"/>
    <property type="match status" value="1"/>
</dbReference>
<dbReference type="AlphaFoldDB" id="A0A0D6H1P0"/>
<dbReference type="InterPro" id="IPR036390">
    <property type="entry name" value="WH_DNA-bd_sf"/>
</dbReference>
<keyword evidence="3" id="KW-0804">Transcription</keyword>
<reference evidence="4" key="1">
    <citation type="submission" date="2022-12" db="EMBL/GenBank/DDBJ databases">
        <authorList>
            <person name="Voronina O.L."/>
            <person name="Kunda M.S."/>
            <person name="Ryzhova N."/>
            <person name="Aksenova E.I."/>
        </authorList>
    </citation>
    <scope>NUCLEOTIDE SEQUENCE</scope>
    <source>
        <strain evidence="4">SCCH136:Ach223948</strain>
    </source>
</reference>
<dbReference type="eggNOG" id="COG1846">
    <property type="taxonomic scope" value="Bacteria"/>
</dbReference>
<evidence type="ECO:0000313" key="5">
    <source>
        <dbReference type="Proteomes" id="UP001141992"/>
    </source>
</evidence>
<dbReference type="InterPro" id="IPR036388">
    <property type="entry name" value="WH-like_DNA-bd_sf"/>
</dbReference>
<dbReference type="RefSeq" id="WP_049051813.1">
    <property type="nucleotide sequence ID" value="NZ_CAJFDJ010000005.1"/>
</dbReference>
<dbReference type="GO" id="GO:0003677">
    <property type="term" value="F:DNA binding"/>
    <property type="evidence" value="ECO:0007669"/>
    <property type="project" value="UniProtKB-KW"/>
</dbReference>
<accession>A0A0D6H1P0</accession>
<keyword evidence="1" id="KW-0805">Transcription regulation</keyword>
<evidence type="ECO:0000256" key="2">
    <source>
        <dbReference type="ARBA" id="ARBA00023125"/>
    </source>
</evidence>
<sequence>MNAPPRPDSSENPIHYRGDTRCMMEENAGYLIKLVANSLNRMLDQEMAPLDLTAMQWRPIAMVSLGRADTPAELARLNGVDTGAMTRTLDRLEAKGLLRRARSQQDRRVVKIELTELGEAKAREIPPNIAHVLNHHLRGFSADEVTQLMHFLRRMIANGSASAPER</sequence>
<evidence type="ECO:0000256" key="3">
    <source>
        <dbReference type="ARBA" id="ARBA00023163"/>
    </source>
</evidence>
<dbReference type="PANTHER" id="PTHR42756">
    <property type="entry name" value="TRANSCRIPTIONAL REGULATOR, MARR"/>
    <property type="match status" value="1"/>
</dbReference>
<dbReference type="PANTHER" id="PTHR42756:SF1">
    <property type="entry name" value="TRANSCRIPTIONAL REPRESSOR OF EMRAB OPERON"/>
    <property type="match status" value="1"/>
</dbReference>
<dbReference type="PROSITE" id="PS50995">
    <property type="entry name" value="HTH_MARR_2"/>
    <property type="match status" value="1"/>
</dbReference>
<proteinExistence type="predicted"/>
<dbReference type="PROSITE" id="PS01117">
    <property type="entry name" value="HTH_MARR_1"/>
    <property type="match status" value="1"/>
</dbReference>
<evidence type="ECO:0000313" key="4">
    <source>
        <dbReference type="EMBL" id="MCZ8405707.1"/>
    </source>
</evidence>
<dbReference type="Gene3D" id="1.10.10.10">
    <property type="entry name" value="Winged helix-like DNA-binding domain superfamily/Winged helix DNA-binding domain"/>
    <property type="match status" value="1"/>
</dbReference>
<comment type="caution">
    <text evidence="4">The sequence shown here is derived from an EMBL/GenBank/DDBJ whole genome shotgun (WGS) entry which is preliminary data.</text>
</comment>
<name>A0A0D6H1P0_ALCXX</name>
<dbReference type="InterPro" id="IPR023187">
    <property type="entry name" value="Tscrpt_reg_MarR-type_CS"/>
</dbReference>
<dbReference type="InterPro" id="IPR000835">
    <property type="entry name" value="HTH_MarR-typ"/>
</dbReference>
<dbReference type="SMART" id="SM00347">
    <property type="entry name" value="HTH_MARR"/>
    <property type="match status" value="1"/>
</dbReference>
<gene>
    <name evidence="4" type="ORF">O9570_29960</name>
</gene>
<dbReference type="PRINTS" id="PR00598">
    <property type="entry name" value="HTHMARR"/>
</dbReference>
<protein>
    <submittedName>
        <fullName evidence="4">MarR family transcriptional regulator</fullName>
    </submittedName>
</protein>
<keyword evidence="2" id="KW-0238">DNA-binding</keyword>
<dbReference type="Proteomes" id="UP001141992">
    <property type="component" value="Unassembled WGS sequence"/>
</dbReference>
<evidence type="ECO:0000256" key="1">
    <source>
        <dbReference type="ARBA" id="ARBA00023015"/>
    </source>
</evidence>